<protein>
    <recommendedName>
        <fullName evidence="2 15">ATP-dependent DNA helicase RecG</fullName>
        <ecNumber evidence="13 15">5.6.2.4</ecNumber>
    </recommendedName>
</protein>
<organism evidence="18 19">
    <name type="scientific">Treponema vincentii F0403</name>
    <dbReference type="NCBI Taxonomy" id="1125702"/>
    <lineage>
        <taxon>Bacteria</taxon>
        <taxon>Pseudomonadati</taxon>
        <taxon>Spirochaetota</taxon>
        <taxon>Spirochaetia</taxon>
        <taxon>Spirochaetales</taxon>
        <taxon>Treponemataceae</taxon>
        <taxon>Treponema</taxon>
    </lineage>
</organism>
<evidence type="ECO:0000256" key="1">
    <source>
        <dbReference type="ARBA" id="ARBA00007504"/>
    </source>
</evidence>
<comment type="catalytic activity">
    <reaction evidence="14 15">
        <text>ATP + H2O = ADP + phosphate + H(+)</text>
        <dbReference type="Rhea" id="RHEA:13065"/>
        <dbReference type="ChEBI" id="CHEBI:15377"/>
        <dbReference type="ChEBI" id="CHEBI:15378"/>
        <dbReference type="ChEBI" id="CHEBI:30616"/>
        <dbReference type="ChEBI" id="CHEBI:43474"/>
        <dbReference type="ChEBI" id="CHEBI:456216"/>
        <dbReference type="EC" id="5.6.2.4"/>
    </reaction>
</comment>
<comment type="similarity">
    <text evidence="1 15">Belongs to the helicase family. RecG subfamily.</text>
</comment>
<dbReference type="EMBL" id="ATFC01000011">
    <property type="protein sequence ID" value="EPF46023.1"/>
    <property type="molecule type" value="Genomic_DNA"/>
</dbReference>
<evidence type="ECO:0000256" key="14">
    <source>
        <dbReference type="ARBA" id="ARBA00048988"/>
    </source>
</evidence>
<dbReference type="HOGENOM" id="CLU_005122_7_1_12"/>
<dbReference type="Pfam" id="PF19833">
    <property type="entry name" value="RecG_dom3_C"/>
    <property type="match status" value="1"/>
</dbReference>
<comment type="caution">
    <text evidence="18">The sequence shown here is derived from an EMBL/GenBank/DDBJ whole genome shotgun (WGS) entry which is preliminary data.</text>
</comment>
<feature type="domain" description="Helicase ATP-binding" evidence="16">
    <location>
        <begin position="330"/>
        <end position="486"/>
    </location>
</feature>
<dbReference type="GO" id="GO:0006281">
    <property type="term" value="P:DNA repair"/>
    <property type="evidence" value="ECO:0007669"/>
    <property type="project" value="UniProtKB-UniRule"/>
</dbReference>
<dbReference type="GO" id="GO:0043138">
    <property type="term" value="F:3'-5' DNA helicase activity"/>
    <property type="evidence" value="ECO:0007669"/>
    <property type="project" value="UniProtKB-EC"/>
</dbReference>
<dbReference type="CDD" id="cd04488">
    <property type="entry name" value="RecG_wedge_OBF"/>
    <property type="match status" value="1"/>
</dbReference>
<evidence type="ECO:0000256" key="8">
    <source>
        <dbReference type="ARBA" id="ARBA00023125"/>
    </source>
</evidence>
<dbReference type="GeneID" id="301462418"/>
<dbReference type="Pfam" id="PF00270">
    <property type="entry name" value="DEAD"/>
    <property type="match status" value="1"/>
</dbReference>
<comment type="catalytic activity">
    <reaction evidence="12 15">
        <text>Couples ATP hydrolysis with the unwinding of duplex DNA by translocating in the 3'-5' direction.</text>
        <dbReference type="EC" id="5.6.2.4"/>
    </reaction>
</comment>
<dbReference type="NCBIfam" id="TIGR00643">
    <property type="entry name" value="recG"/>
    <property type="match status" value="1"/>
</dbReference>
<dbReference type="SMART" id="SM00490">
    <property type="entry name" value="HELICc"/>
    <property type="match status" value="1"/>
</dbReference>
<dbReference type="GO" id="GO:0016887">
    <property type="term" value="F:ATP hydrolysis activity"/>
    <property type="evidence" value="ECO:0007669"/>
    <property type="project" value="RHEA"/>
</dbReference>
<proteinExistence type="inferred from homology"/>
<keyword evidence="10 15" id="KW-0234">DNA repair</keyword>
<keyword evidence="9 15" id="KW-0233">DNA recombination</keyword>
<sequence>MLIGEIQTPVSNLYGAGKTTVEQLNRLGISTVGDLLRFWPRLWEDRSRYNTLSEWNKFHKLNVPVTVIAHQWFGYGRMKTLKLIVSDSEGVRGELICFNRPFLEKAFPEGTQALVYGAFAVKYGAIQSSSFDIEKSDTAERRILPVYPLTQGLTQTKLRKLIEQALNSYARGIDSELPADVLNKYGYPDKKTVLFAMHRPASMQEAENARTALIFEEFFLYEAAVGMRALERRGVLPRTEKTAAAAKPAGESGVSSAETGVNAARAAEAGGQSVGMSVDGQTRAAPYGYEYSPLQKELLARLPFTLTADQQAVTAEINADLDGTVPAARLIQGDVGSGKTLVAFLACLKVIEGGGQAALMAPTELLARQHADNAAKLLEPLGVQLAFLTGNLKAAGRSQLLQQLAAGNIDLIIGTHALFSAQTTYKNLRMVVIDEQHRFGVLQRSAIIQKGIDSANKTPHFLMMSATPIPRTLALSMFGDLDISVIKTMPPGRKPVITYVAPESKAEKVYYFIGQDILAGKQAYFVYPIIEDSETLSLKSAEDMFAELTRDFPNHRLALLHSKVPENEARAIMQEFREGTIHILVATSVIEVGVDVPNATCMVIEHADRFGLSALHQLRGRIGRGSDQAYCFLLYGKNITETGMARLKVMASTTDGFVIAEEDLKLRGPGDIGGVEQSGYCGFELGDPIRDFALLEKARAAAFEMLAAQSGLTQHEGTNTAE</sequence>
<keyword evidence="8" id="KW-0238">DNA-binding</keyword>
<dbReference type="InterPro" id="IPR033454">
    <property type="entry name" value="RecG_wedge"/>
</dbReference>
<evidence type="ECO:0000256" key="5">
    <source>
        <dbReference type="ARBA" id="ARBA00022801"/>
    </source>
</evidence>
<keyword evidence="5 15" id="KW-0378">Hydrolase</keyword>
<keyword evidence="7 15" id="KW-0067">ATP-binding</keyword>
<dbReference type="PANTHER" id="PTHR47964:SF1">
    <property type="entry name" value="ATP-DEPENDENT DNA HELICASE HOMOLOG RECG, CHLOROPLASTIC"/>
    <property type="match status" value="1"/>
</dbReference>
<evidence type="ECO:0000313" key="18">
    <source>
        <dbReference type="EMBL" id="EPF46023.1"/>
    </source>
</evidence>
<dbReference type="PANTHER" id="PTHR47964">
    <property type="entry name" value="ATP-DEPENDENT DNA HELICASE HOMOLOG RECG, CHLOROPLASTIC"/>
    <property type="match status" value="1"/>
</dbReference>
<keyword evidence="19" id="KW-1185">Reference proteome</keyword>
<dbReference type="Gene3D" id="3.40.50.300">
    <property type="entry name" value="P-loop containing nucleotide triphosphate hydrolases"/>
    <property type="match status" value="2"/>
</dbReference>
<evidence type="ECO:0000259" key="16">
    <source>
        <dbReference type="PROSITE" id="PS51192"/>
    </source>
</evidence>
<dbReference type="PATRIC" id="fig|1125702.3.peg.2395"/>
<dbReference type="Pfam" id="PF17191">
    <property type="entry name" value="RecG_wedge"/>
    <property type="match status" value="1"/>
</dbReference>
<evidence type="ECO:0000256" key="9">
    <source>
        <dbReference type="ARBA" id="ARBA00023172"/>
    </source>
</evidence>
<dbReference type="CDD" id="cd17992">
    <property type="entry name" value="DEXHc_RecG"/>
    <property type="match status" value="1"/>
</dbReference>
<dbReference type="AlphaFoldDB" id="S3L6G5"/>
<evidence type="ECO:0000256" key="6">
    <source>
        <dbReference type="ARBA" id="ARBA00022806"/>
    </source>
</evidence>
<evidence type="ECO:0000256" key="11">
    <source>
        <dbReference type="ARBA" id="ARBA00023235"/>
    </source>
</evidence>
<feature type="domain" description="Helicase C-terminal" evidence="17">
    <location>
        <begin position="505"/>
        <end position="665"/>
    </location>
</feature>
<dbReference type="PROSITE" id="PS51192">
    <property type="entry name" value="HELICASE_ATP_BIND_1"/>
    <property type="match status" value="1"/>
</dbReference>
<evidence type="ECO:0000256" key="15">
    <source>
        <dbReference type="RuleBase" id="RU363016"/>
    </source>
</evidence>
<dbReference type="SMART" id="SM00487">
    <property type="entry name" value="DEXDc"/>
    <property type="match status" value="1"/>
</dbReference>
<dbReference type="Proteomes" id="UP000014605">
    <property type="component" value="Unassembled WGS sequence"/>
</dbReference>
<dbReference type="InterPro" id="IPR027417">
    <property type="entry name" value="P-loop_NTPase"/>
</dbReference>
<dbReference type="InterPro" id="IPR011545">
    <property type="entry name" value="DEAD/DEAH_box_helicase_dom"/>
</dbReference>
<dbReference type="RefSeq" id="WP_016519529.1">
    <property type="nucleotide sequence ID" value="NZ_KE332513.1"/>
</dbReference>
<keyword evidence="6 15" id="KW-0347">Helicase</keyword>
<evidence type="ECO:0000256" key="12">
    <source>
        <dbReference type="ARBA" id="ARBA00034617"/>
    </source>
</evidence>
<dbReference type="SUPFAM" id="SSF50249">
    <property type="entry name" value="Nucleic acid-binding proteins"/>
    <property type="match status" value="1"/>
</dbReference>
<dbReference type="SUPFAM" id="SSF52540">
    <property type="entry name" value="P-loop containing nucleoside triphosphate hydrolases"/>
    <property type="match status" value="1"/>
</dbReference>
<dbReference type="Gene3D" id="2.40.50.140">
    <property type="entry name" value="Nucleic acid-binding proteins"/>
    <property type="match status" value="1"/>
</dbReference>
<dbReference type="Pfam" id="PF00271">
    <property type="entry name" value="Helicase_C"/>
    <property type="match status" value="1"/>
</dbReference>
<dbReference type="InterPro" id="IPR001650">
    <property type="entry name" value="Helicase_C-like"/>
</dbReference>
<dbReference type="InterPro" id="IPR047112">
    <property type="entry name" value="RecG/Mfd"/>
</dbReference>
<dbReference type="Gene3D" id="1.10.150.20">
    <property type="entry name" value="5' to 3' exonuclease, C-terminal subdomain"/>
    <property type="match status" value="1"/>
</dbReference>
<dbReference type="EC" id="5.6.2.4" evidence="13 15"/>
<reference evidence="18 19" key="1">
    <citation type="submission" date="2013-04" db="EMBL/GenBank/DDBJ databases">
        <title>The Genome Sequence of Treponema vincentii F0403.</title>
        <authorList>
            <consortium name="The Broad Institute Genomics Platform"/>
            <person name="Earl A."/>
            <person name="Ward D."/>
            <person name="Feldgarden M."/>
            <person name="Gevers D."/>
            <person name="Leonetti C."/>
            <person name="Izard J."/>
            <person name="Walker B."/>
            <person name="Young S."/>
            <person name="Zeng Q."/>
            <person name="Gargeya S."/>
            <person name="Fitzgerald M."/>
            <person name="Haas B."/>
            <person name="Abouelleil A."/>
            <person name="Allen A.W."/>
            <person name="Alvarado L."/>
            <person name="Arachchi H.M."/>
            <person name="Berlin A.M."/>
            <person name="Chapman S.B."/>
            <person name="Gainer-Dewar J."/>
            <person name="Goldberg J."/>
            <person name="Griggs A."/>
            <person name="Gujja S."/>
            <person name="Hansen M."/>
            <person name="Howarth C."/>
            <person name="Imamovic A."/>
            <person name="Ireland A."/>
            <person name="Larimer J."/>
            <person name="McCowan C."/>
            <person name="Murphy C."/>
            <person name="Pearson M."/>
            <person name="Poon T.W."/>
            <person name="Priest M."/>
            <person name="Roberts A."/>
            <person name="Saif S."/>
            <person name="Shea T."/>
            <person name="Sisk P."/>
            <person name="Sykes S."/>
            <person name="Wortman J."/>
            <person name="Nusbaum C."/>
            <person name="Birren B."/>
        </authorList>
    </citation>
    <scope>NUCLEOTIDE SEQUENCE [LARGE SCALE GENOMIC DNA]</scope>
    <source>
        <strain evidence="18 19">F0403</strain>
    </source>
</reference>
<keyword evidence="4 15" id="KW-0227">DNA damage</keyword>
<name>S3L6G5_9SPIR</name>
<evidence type="ECO:0000256" key="13">
    <source>
        <dbReference type="ARBA" id="ARBA00034808"/>
    </source>
</evidence>
<keyword evidence="11" id="KW-0413">Isomerase</keyword>
<evidence type="ECO:0000256" key="7">
    <source>
        <dbReference type="ARBA" id="ARBA00022840"/>
    </source>
</evidence>
<dbReference type="InterPro" id="IPR012340">
    <property type="entry name" value="NA-bd_OB-fold"/>
</dbReference>
<evidence type="ECO:0000259" key="17">
    <source>
        <dbReference type="PROSITE" id="PS51194"/>
    </source>
</evidence>
<comment type="function">
    <text evidence="15">Plays a critical role in recombination and DNA repair. Helps process Holliday junction intermediates to mature products by catalyzing branch migration. Has replication fork regression activity, unwinds stalled or blocked replication forks to make a HJ that can be resolved. Has a DNA unwinding activity characteristic of a DNA helicase with 3'-5' polarity.</text>
</comment>
<evidence type="ECO:0000256" key="10">
    <source>
        <dbReference type="ARBA" id="ARBA00023204"/>
    </source>
</evidence>
<gene>
    <name evidence="18" type="ORF">HMPREF1222_02314</name>
</gene>
<dbReference type="InterPro" id="IPR014001">
    <property type="entry name" value="Helicase_ATP-bd"/>
</dbReference>
<dbReference type="InterPro" id="IPR045562">
    <property type="entry name" value="RecG_dom3_C"/>
</dbReference>
<dbReference type="CDD" id="cd18811">
    <property type="entry name" value="SF2_C_RecG"/>
    <property type="match status" value="1"/>
</dbReference>
<evidence type="ECO:0000313" key="19">
    <source>
        <dbReference type="Proteomes" id="UP000014605"/>
    </source>
</evidence>
<dbReference type="InterPro" id="IPR004609">
    <property type="entry name" value="ATP-dep_DNA_helicase_RecG"/>
</dbReference>
<dbReference type="GO" id="GO:0005524">
    <property type="term" value="F:ATP binding"/>
    <property type="evidence" value="ECO:0007669"/>
    <property type="project" value="UniProtKB-KW"/>
</dbReference>
<evidence type="ECO:0000256" key="4">
    <source>
        <dbReference type="ARBA" id="ARBA00022763"/>
    </source>
</evidence>
<dbReference type="GO" id="GO:0006310">
    <property type="term" value="P:DNA recombination"/>
    <property type="evidence" value="ECO:0007669"/>
    <property type="project" value="UniProtKB-UniRule"/>
</dbReference>
<evidence type="ECO:0000256" key="3">
    <source>
        <dbReference type="ARBA" id="ARBA00022741"/>
    </source>
</evidence>
<dbReference type="PROSITE" id="PS51194">
    <property type="entry name" value="HELICASE_CTER"/>
    <property type="match status" value="1"/>
</dbReference>
<keyword evidence="3 15" id="KW-0547">Nucleotide-binding</keyword>
<evidence type="ECO:0000256" key="2">
    <source>
        <dbReference type="ARBA" id="ARBA00017846"/>
    </source>
</evidence>
<accession>S3L6G5</accession>
<dbReference type="GO" id="GO:0003677">
    <property type="term" value="F:DNA binding"/>
    <property type="evidence" value="ECO:0007669"/>
    <property type="project" value="UniProtKB-KW"/>
</dbReference>